<name>A0A0M8MU41_ESCWE</name>
<feature type="compositionally biased region" description="Low complexity" evidence="8">
    <location>
        <begin position="196"/>
        <end position="215"/>
    </location>
</feature>
<dbReference type="EMBL" id="LGSR01000020">
    <property type="protein sequence ID" value="KOS19416.1"/>
    <property type="molecule type" value="Genomic_DNA"/>
</dbReference>
<dbReference type="InterPro" id="IPR006984">
    <property type="entry name" value="Fcf1/UTP23"/>
</dbReference>
<feature type="compositionally biased region" description="Low complexity" evidence="8">
    <location>
        <begin position="281"/>
        <end position="293"/>
    </location>
</feature>
<keyword evidence="11" id="KW-1185">Reference proteome</keyword>
<dbReference type="OrthoDB" id="25675at2759"/>
<evidence type="ECO:0000256" key="6">
    <source>
        <dbReference type="ARBA" id="ARBA00038503"/>
    </source>
</evidence>
<keyword evidence="2" id="KW-0690">Ribosome biogenesis</keyword>
<comment type="caution">
    <text evidence="10">The sequence shown here is derived from an EMBL/GenBank/DDBJ whole genome shotgun (WGS) entry which is preliminary data.</text>
</comment>
<dbReference type="Pfam" id="PF04900">
    <property type="entry name" value="Fcf1"/>
    <property type="match status" value="1"/>
</dbReference>
<dbReference type="Gene3D" id="3.40.50.1010">
    <property type="entry name" value="5'-nuclease"/>
    <property type="match status" value="1"/>
</dbReference>
<comment type="subcellular location">
    <subcellularLocation>
        <location evidence="1">Nucleus</location>
        <location evidence="1">Nucleolus</location>
    </subcellularLocation>
</comment>
<evidence type="ECO:0000256" key="7">
    <source>
        <dbReference type="ARBA" id="ARBA00076388"/>
    </source>
</evidence>
<feature type="compositionally biased region" description="Low complexity" evidence="8">
    <location>
        <begin position="305"/>
        <end position="323"/>
    </location>
</feature>
<dbReference type="FunFam" id="3.40.50.1010:FF:000006">
    <property type="entry name" value="rRNA-processing protein UTP23 homolog"/>
    <property type="match status" value="1"/>
</dbReference>
<dbReference type="PANTHER" id="PTHR12416">
    <property type="entry name" value="RRNA-PROCESSING PROTEIN UTP23 HOMOLOG"/>
    <property type="match status" value="1"/>
</dbReference>
<evidence type="ECO:0000256" key="2">
    <source>
        <dbReference type="ARBA" id="ARBA00022517"/>
    </source>
</evidence>
<evidence type="ECO:0000256" key="3">
    <source>
        <dbReference type="ARBA" id="ARBA00022552"/>
    </source>
</evidence>
<reference evidence="10 11" key="1">
    <citation type="submission" date="2015-07" db="EMBL/GenBank/DDBJ databases">
        <title>The genome of the fungus Escovopsis weberi, a specialized disease agent of ant agriculture.</title>
        <authorList>
            <person name="de Man T.J."/>
            <person name="Stajich J.E."/>
            <person name="Kubicek C.P."/>
            <person name="Chenthamara K."/>
            <person name="Atanasova L."/>
            <person name="Druzhinina I.S."/>
            <person name="Birnbaum S."/>
            <person name="Barribeau S.M."/>
            <person name="Teiling C."/>
            <person name="Suen G."/>
            <person name="Currie C."/>
            <person name="Gerardo N.M."/>
        </authorList>
    </citation>
    <scope>NUCLEOTIDE SEQUENCE [LARGE SCALE GENOMIC DNA]</scope>
</reference>
<keyword evidence="3" id="KW-0698">rRNA processing</keyword>
<evidence type="ECO:0000313" key="11">
    <source>
        <dbReference type="Proteomes" id="UP000053831"/>
    </source>
</evidence>
<dbReference type="SUPFAM" id="SSF88723">
    <property type="entry name" value="PIN domain-like"/>
    <property type="match status" value="1"/>
</dbReference>
<feature type="region of interest" description="Disordered" evidence="8">
    <location>
        <begin position="176"/>
        <end position="331"/>
    </location>
</feature>
<dbReference type="STRING" id="150374.A0A0M8MU41"/>
<gene>
    <name evidence="10" type="ORF">ESCO_000974</name>
</gene>
<accession>A0A0M8MU41</accession>
<feature type="domain" description="UTP23 sensor motif region" evidence="9">
    <location>
        <begin position="250"/>
        <end position="267"/>
    </location>
</feature>
<evidence type="ECO:0000256" key="5">
    <source>
        <dbReference type="ARBA" id="ARBA00037300"/>
    </source>
</evidence>
<comment type="similarity">
    <text evidence="6">Belongs to the UTP23/FCF1 family. UTP23 subfamily.</text>
</comment>
<sequence length="331" mass="36289">MRGKRSKQYRKLMEQFSQTFGFREPYQILVDAEMVQDATRFKMDLAAGLQRTVHGKVKPMITQCEIRKLYAQKAQPGGNDAIDLAKGFERRRCGHHPDQYPEPLETMECMRSVVDPKSTGQNKNRYVVASQSQAVRRMLRGIKGVPLIYIKRSVMILEPMADESVELRQREERGKFRADLKPTLGKRKRGEESGGTTTATTPTALAAAAATTTSTKRNGAAEGKREDHDDDEEEEKEHGAAAAALLKKAKKQRGVKGVNPLSMLKKKRKTAQDAPKKKAKSAPTEAEETAAGPAKRKRKKKVKPEGGAAASASGDGEASSGPSKTPAGEES</sequence>
<dbReference type="AlphaFoldDB" id="A0A0M8MU41"/>
<dbReference type="Pfam" id="PF24779">
    <property type="entry name" value="UTP23_sensor"/>
    <property type="match status" value="1"/>
</dbReference>
<organism evidence="10 11">
    <name type="scientific">Escovopsis weberi</name>
    <dbReference type="NCBI Taxonomy" id="150374"/>
    <lineage>
        <taxon>Eukaryota</taxon>
        <taxon>Fungi</taxon>
        <taxon>Dikarya</taxon>
        <taxon>Ascomycota</taxon>
        <taxon>Pezizomycotina</taxon>
        <taxon>Sordariomycetes</taxon>
        <taxon>Hypocreomycetidae</taxon>
        <taxon>Hypocreales</taxon>
        <taxon>Hypocreaceae</taxon>
        <taxon>Escovopsis</taxon>
    </lineage>
</organism>
<dbReference type="GO" id="GO:0006364">
    <property type="term" value="P:rRNA processing"/>
    <property type="evidence" value="ECO:0007669"/>
    <property type="project" value="UniProtKB-KW"/>
</dbReference>
<evidence type="ECO:0000259" key="9">
    <source>
        <dbReference type="Pfam" id="PF24779"/>
    </source>
</evidence>
<comment type="function">
    <text evidence="5">Involved in rRNA-processing and ribosome biogenesis.</text>
</comment>
<dbReference type="Proteomes" id="UP000053831">
    <property type="component" value="Unassembled WGS sequence"/>
</dbReference>
<evidence type="ECO:0000313" key="10">
    <source>
        <dbReference type="EMBL" id="KOS19416.1"/>
    </source>
</evidence>
<dbReference type="InterPro" id="IPR057776">
    <property type="entry name" value="UTP23_sensor"/>
</dbReference>
<dbReference type="GO" id="GO:0032040">
    <property type="term" value="C:small-subunit processome"/>
    <property type="evidence" value="ECO:0007669"/>
    <property type="project" value="InterPro"/>
</dbReference>
<evidence type="ECO:0000256" key="4">
    <source>
        <dbReference type="ARBA" id="ARBA00023242"/>
    </source>
</evidence>
<dbReference type="CDD" id="cd09865">
    <property type="entry name" value="PIN_ScUtp23p-like"/>
    <property type="match status" value="1"/>
</dbReference>
<proteinExistence type="inferred from homology"/>
<dbReference type="InterPro" id="IPR029060">
    <property type="entry name" value="PIN-like_dom_sf"/>
</dbReference>
<keyword evidence="4" id="KW-0539">Nucleus</keyword>
<evidence type="ECO:0000256" key="8">
    <source>
        <dbReference type="SAM" id="MobiDB-lite"/>
    </source>
</evidence>
<evidence type="ECO:0000256" key="1">
    <source>
        <dbReference type="ARBA" id="ARBA00004604"/>
    </source>
</evidence>
<protein>
    <recommendedName>
        <fullName evidence="7">U three protein 23</fullName>
    </recommendedName>
</protein>